<dbReference type="RefSeq" id="WP_161154102.1">
    <property type="nucleotide sequence ID" value="NZ_WEKT01000007.1"/>
</dbReference>
<proteinExistence type="predicted"/>
<dbReference type="EMBL" id="WEKT01000007">
    <property type="protein sequence ID" value="MZI92803.1"/>
    <property type="molecule type" value="Genomic_DNA"/>
</dbReference>
<evidence type="ECO:0000313" key="1">
    <source>
        <dbReference type="EMBL" id="MZI92803.1"/>
    </source>
</evidence>
<dbReference type="AlphaFoldDB" id="A0A7X4LIY6"/>
<dbReference type="Proteomes" id="UP000462621">
    <property type="component" value="Unassembled WGS sequence"/>
</dbReference>
<comment type="caution">
    <text evidence="1">The sequence shown here is derived from an EMBL/GenBank/DDBJ whole genome shotgun (WGS) entry which is preliminary data.</text>
</comment>
<name>A0A7X4LIY6_9VIBR</name>
<keyword evidence="2" id="KW-1185">Reference proteome</keyword>
<accession>A0A7X4LIY6</accession>
<gene>
    <name evidence="1" type="ORF">F9817_06300</name>
</gene>
<reference evidence="1 2" key="1">
    <citation type="submission" date="2019-10" db="EMBL/GenBank/DDBJ databases">
        <title>Vibrio sp. nov. isolated from a shrimp pond.</title>
        <authorList>
            <person name="Gomez-Gil B."/>
            <person name="Enciso-Ibarra J."/>
            <person name="Enciso-Ibarra K."/>
            <person name="Bolan-Mejia C."/>
        </authorList>
    </citation>
    <scope>NUCLEOTIDE SEQUENCE [LARGE SCALE GENOMIC DNA]</scope>
    <source>
        <strain evidence="1 2">CAIM 722</strain>
    </source>
</reference>
<protein>
    <submittedName>
        <fullName evidence="1">PilZ domain-containing protein</fullName>
    </submittedName>
</protein>
<sequence>MTEQEFFSVHHALNINVEPLEVGYTLPSAEEFVSEIPTPFIVASEFSQLDMLTEQAKLEMKSNDFRHVCQLLDTQNAKLNLLLTFMLSQEDSAAFRYKTATFGASQFAYHSDTPLALNTPVRAKLFIEHPSAAIYCYGSVVACEVHDDEHHLITVKYDLLRDADQDLLIKAALHQQQKLLRQRSLDREK</sequence>
<evidence type="ECO:0000313" key="2">
    <source>
        <dbReference type="Proteomes" id="UP000462621"/>
    </source>
</evidence>
<organism evidence="1 2">
    <name type="scientific">Vibrio eleionomae</name>
    <dbReference type="NCBI Taxonomy" id="2653505"/>
    <lineage>
        <taxon>Bacteria</taxon>
        <taxon>Pseudomonadati</taxon>
        <taxon>Pseudomonadota</taxon>
        <taxon>Gammaproteobacteria</taxon>
        <taxon>Vibrionales</taxon>
        <taxon>Vibrionaceae</taxon>
        <taxon>Vibrio</taxon>
    </lineage>
</organism>